<dbReference type="InterPro" id="IPR045240">
    <property type="entry name" value="Ribosomal_uL4_euk/arch"/>
</dbReference>
<evidence type="ECO:0000256" key="5">
    <source>
        <dbReference type="ARBA" id="ARBA00023274"/>
    </source>
</evidence>
<protein>
    <recommendedName>
        <fullName evidence="6 7">50S ribosomal protein L4</fullName>
    </recommendedName>
</protein>
<dbReference type="PANTHER" id="PTHR19431">
    <property type="entry name" value="60S RIBOSOMAL PROTEIN L4"/>
    <property type="match status" value="1"/>
</dbReference>
<dbReference type="GO" id="GO:0006412">
    <property type="term" value="P:translation"/>
    <property type="evidence" value="ECO:0007669"/>
    <property type="project" value="InterPro"/>
</dbReference>
<evidence type="ECO:0000313" key="9">
    <source>
        <dbReference type="EMBL" id="AAT10148.1"/>
    </source>
</evidence>
<dbReference type="InterPro" id="IPR023574">
    <property type="entry name" value="Ribosomal_uL4_dom_sf"/>
</dbReference>
<evidence type="ECO:0000256" key="8">
    <source>
        <dbReference type="SAM" id="MobiDB-lite"/>
    </source>
</evidence>
<evidence type="ECO:0000256" key="6">
    <source>
        <dbReference type="ARBA" id="ARBA00035462"/>
    </source>
</evidence>
<dbReference type="SUPFAM" id="SSF52166">
    <property type="entry name" value="Ribosomal protein L4"/>
    <property type="match status" value="1"/>
</dbReference>
<dbReference type="GO" id="GO:0005840">
    <property type="term" value="C:ribosome"/>
    <property type="evidence" value="ECO:0007669"/>
    <property type="project" value="UniProtKB-KW"/>
</dbReference>
<accession>Q673S8</accession>
<comment type="similarity">
    <text evidence="1">Belongs to the universal ribosomal protein uL4 family.</text>
</comment>
<evidence type="ECO:0000256" key="1">
    <source>
        <dbReference type="ARBA" id="ARBA00010528"/>
    </source>
</evidence>
<dbReference type="InterPro" id="IPR002136">
    <property type="entry name" value="Ribosomal_uL4"/>
</dbReference>
<dbReference type="Gene3D" id="3.40.1370.10">
    <property type="match status" value="1"/>
</dbReference>
<proteinExistence type="inferred from homology"/>
<evidence type="ECO:0000256" key="3">
    <source>
        <dbReference type="ARBA" id="ARBA00022884"/>
    </source>
</evidence>
<organism evidence="9">
    <name type="scientific">uncultured marine group II euryarchaeote DeepAnt-JyKC7</name>
    <dbReference type="NCBI Taxonomy" id="274855"/>
    <lineage>
        <taxon>Archaea</taxon>
        <taxon>Methanobacteriati</taxon>
        <taxon>Thermoplasmatota</taxon>
        <taxon>Candidatus Poseidoniia</taxon>
        <taxon>Candidatus Poseidoniales</taxon>
        <taxon>environmental samples</taxon>
    </lineage>
</organism>
<feature type="region of interest" description="Disordered" evidence="8">
    <location>
        <begin position="74"/>
        <end position="93"/>
    </location>
</feature>
<name>Q673S8_9ARCH</name>
<keyword evidence="3" id="KW-0694">RNA-binding</keyword>
<evidence type="ECO:0000256" key="7">
    <source>
        <dbReference type="NCBIfam" id="TIGR03672"/>
    </source>
</evidence>
<dbReference type="EMBL" id="AY534910">
    <property type="protein sequence ID" value="AAT10148.1"/>
    <property type="molecule type" value="Genomic_DNA"/>
</dbReference>
<gene>
    <name evidence="9" type="primary">rplD</name>
</gene>
<dbReference type="GO" id="GO:0003735">
    <property type="term" value="F:structural constituent of ribosome"/>
    <property type="evidence" value="ECO:0007669"/>
    <property type="project" value="InterPro"/>
</dbReference>
<evidence type="ECO:0000256" key="2">
    <source>
        <dbReference type="ARBA" id="ARBA00022730"/>
    </source>
</evidence>
<dbReference type="NCBIfam" id="TIGR03672">
    <property type="entry name" value="rpl4p_arch"/>
    <property type="match status" value="1"/>
</dbReference>
<dbReference type="GO" id="GO:0019843">
    <property type="term" value="F:rRNA binding"/>
    <property type="evidence" value="ECO:0007669"/>
    <property type="project" value="UniProtKB-KW"/>
</dbReference>
<dbReference type="Pfam" id="PF00573">
    <property type="entry name" value="Ribosomal_L4"/>
    <property type="match status" value="1"/>
</dbReference>
<dbReference type="AlphaFoldDB" id="Q673S8"/>
<keyword evidence="2" id="KW-0699">rRNA-binding</keyword>
<evidence type="ECO:0000256" key="4">
    <source>
        <dbReference type="ARBA" id="ARBA00022980"/>
    </source>
</evidence>
<sequence length="304" mass="33495">MSVPRASRECDLMKTKSYNLINTVEQEEMDAGLLAEYYTVEAKNGKAVTLPDVFSGEIREDLIRRAVLASRANRRQSYGHREHDGKRKPQAGMKHSVEWWGKGRGVSRIMRKAGQRTAAQNPHTRGGRRAHGPKVDKDWSQKINSKENRIARDSAIAASASSNLVSERGHHFEASLRFPIIIDGYVESREGGDEKYDLESLPLQYSTRKFVAMMEGLGLGADLDRARTGRTIRAGKGTMRGRKYRTPKSILLVVSQTNGLAKAARNIPGVDIVVAKDLSAEDLAPGGDAGRLTVWTKAAIGALE</sequence>
<reference evidence="9" key="1">
    <citation type="journal article" date="2004" name="Environ. Microbiol.">
        <title>Analysis of a genome fragment of a deep-sea uncultivated Group II euryarchaeote containing 16S rDNA, a spectinomycin-like operon and several energy metabolism genes.</title>
        <authorList>
            <person name="Moreira D."/>
            <person name="Rodriguez-Valera F."/>
            <person name="Lopez-Garcia P."/>
        </authorList>
    </citation>
    <scope>NUCLEOTIDE SEQUENCE</scope>
</reference>
<dbReference type="GO" id="GO:1990904">
    <property type="term" value="C:ribonucleoprotein complex"/>
    <property type="evidence" value="ECO:0007669"/>
    <property type="project" value="UniProtKB-KW"/>
</dbReference>
<dbReference type="InterPro" id="IPR019970">
    <property type="entry name" value="Ribosomall_uL4-arc"/>
</dbReference>
<keyword evidence="4 9" id="KW-0689">Ribosomal protein</keyword>
<feature type="region of interest" description="Disordered" evidence="8">
    <location>
        <begin position="114"/>
        <end position="139"/>
    </location>
</feature>
<keyword evidence="5" id="KW-0687">Ribonucleoprotein</keyword>